<dbReference type="InterPro" id="IPR040424">
    <property type="entry name" value="Smn1"/>
</dbReference>
<comment type="caution">
    <text evidence="11">The sequence shown here is derived from an EMBL/GenBank/DDBJ whole genome shotgun (WGS) entry which is preliminary data.</text>
</comment>
<dbReference type="PANTHER" id="PTHR39267">
    <property type="entry name" value="SURVIVAL MOTOR NEURON-LIKE PROTEIN 1"/>
    <property type="match status" value="1"/>
</dbReference>
<dbReference type="Pfam" id="PF20636">
    <property type="entry name" value="SMN_G2-BD"/>
    <property type="match status" value="1"/>
</dbReference>
<keyword evidence="6" id="KW-0508">mRNA splicing</keyword>
<evidence type="ECO:0000256" key="2">
    <source>
        <dbReference type="ARBA" id="ARBA00004408"/>
    </source>
</evidence>
<proteinExistence type="inferred from homology"/>
<dbReference type="Gene3D" id="2.30.30.140">
    <property type="match status" value="1"/>
</dbReference>
<dbReference type="PROSITE" id="PS50304">
    <property type="entry name" value="TUDOR"/>
    <property type="match status" value="1"/>
</dbReference>
<feature type="region of interest" description="Disordered" evidence="9">
    <location>
        <begin position="40"/>
        <end position="80"/>
    </location>
</feature>
<feature type="compositionally biased region" description="Basic residues" evidence="9">
    <location>
        <begin position="158"/>
        <end position="174"/>
    </location>
</feature>
<evidence type="ECO:0000256" key="8">
    <source>
        <dbReference type="ARBA" id="ARBA00034695"/>
    </source>
</evidence>
<accession>A0A812BIW1</accession>
<dbReference type="CDD" id="cd20398">
    <property type="entry name" value="Tudor_SMN"/>
    <property type="match status" value="1"/>
</dbReference>
<dbReference type="CDD" id="cd22852">
    <property type="entry name" value="SMN_C"/>
    <property type="match status" value="1"/>
</dbReference>
<feature type="compositionally biased region" description="Polar residues" evidence="9">
    <location>
        <begin position="146"/>
        <end position="157"/>
    </location>
</feature>
<sequence length="266" mass="29794">MAEMNGMVVYQRGQEAADSDVWDDSALIKAYNSAINLKKTQVEDKEESGQSQSSEFCKPLPQKKKHRRQKKNKNKSKQWHAGDECQAIFTEDGLIYDASIISINYSEGTCVVRYIGYGNEEEQILSDLIPLAPKASNSDTKMDSSECGSNYTSPQSYSHHKKHSSKHSKPSRRQAKFDPSAQPWMPPFPGAPNFFNGMNSFPWNNMPPSTSPMGLPLIPPPPPPTNNEAMNSNEALCSMLMSWYMSGYHTGYYQGLSHSQKNSKHS</sequence>
<dbReference type="InterPro" id="IPR047313">
    <property type="entry name" value="SMN_C"/>
</dbReference>
<dbReference type="GO" id="GO:0008380">
    <property type="term" value="P:RNA splicing"/>
    <property type="evidence" value="ECO:0007669"/>
    <property type="project" value="UniProtKB-KW"/>
</dbReference>
<evidence type="ECO:0000259" key="10">
    <source>
        <dbReference type="PROSITE" id="PS50304"/>
    </source>
</evidence>
<evidence type="ECO:0000256" key="5">
    <source>
        <dbReference type="ARBA" id="ARBA00022664"/>
    </source>
</evidence>
<evidence type="ECO:0000313" key="11">
    <source>
        <dbReference type="EMBL" id="CAE1228542.1"/>
    </source>
</evidence>
<feature type="compositionally biased region" description="Basic residues" evidence="9">
    <location>
        <begin position="61"/>
        <end position="78"/>
    </location>
</feature>
<keyword evidence="12" id="KW-1185">Reference proteome</keyword>
<dbReference type="SMART" id="SM00333">
    <property type="entry name" value="TUDOR"/>
    <property type="match status" value="1"/>
</dbReference>
<evidence type="ECO:0000313" key="12">
    <source>
        <dbReference type="Proteomes" id="UP000597762"/>
    </source>
</evidence>
<feature type="region of interest" description="Disordered" evidence="9">
    <location>
        <begin position="135"/>
        <end position="185"/>
    </location>
</feature>
<comment type="subcellular location">
    <subcellularLocation>
        <location evidence="1">Cytoplasm</location>
        <location evidence="1">Myofibril</location>
        <location evidence="1">Sarcomere</location>
        <location evidence="1">Z line</location>
    </subcellularLocation>
    <subcellularLocation>
        <location evidence="2">Nucleus</location>
        <location evidence="2">Cajal body</location>
    </subcellularLocation>
    <subcellularLocation>
        <location evidence="8">Nucleus</location>
        <location evidence="8">Gem</location>
    </subcellularLocation>
</comment>
<dbReference type="SUPFAM" id="SSF63748">
    <property type="entry name" value="Tudor/PWWP/MBT"/>
    <property type="match status" value="1"/>
</dbReference>
<dbReference type="GO" id="GO:0003723">
    <property type="term" value="F:RNA binding"/>
    <property type="evidence" value="ECO:0007669"/>
    <property type="project" value="InterPro"/>
</dbReference>
<comment type="similarity">
    <text evidence="3">Belongs to the SMN family.</text>
</comment>
<dbReference type="Gene3D" id="3.40.190.10">
    <property type="entry name" value="Periplasmic binding protein-like II"/>
    <property type="match status" value="1"/>
</dbReference>
<dbReference type="GO" id="GO:0030018">
    <property type="term" value="C:Z disc"/>
    <property type="evidence" value="ECO:0007669"/>
    <property type="project" value="UniProtKB-SubCell"/>
</dbReference>
<dbReference type="CDD" id="cd22851">
    <property type="entry name" value="SMN_N"/>
    <property type="match status" value="1"/>
</dbReference>
<gene>
    <name evidence="11" type="ORF">SPHA_16852</name>
</gene>
<dbReference type="Proteomes" id="UP000597762">
    <property type="component" value="Unassembled WGS sequence"/>
</dbReference>
<dbReference type="PANTHER" id="PTHR39267:SF1">
    <property type="entry name" value="SURVIVAL MOTOR NEURON PROTEIN"/>
    <property type="match status" value="1"/>
</dbReference>
<reference evidence="11" key="1">
    <citation type="submission" date="2021-01" db="EMBL/GenBank/DDBJ databases">
        <authorList>
            <person name="Li R."/>
            <person name="Bekaert M."/>
        </authorList>
    </citation>
    <scope>NUCLEOTIDE SEQUENCE</scope>
    <source>
        <strain evidence="11">Farmed</strain>
    </source>
</reference>
<keyword evidence="5" id="KW-0507">mRNA processing</keyword>
<dbReference type="OrthoDB" id="197400at2759"/>
<keyword evidence="7" id="KW-0539">Nucleus</keyword>
<dbReference type="InterPro" id="IPR047298">
    <property type="entry name" value="Tudor_SMN_eumet"/>
</dbReference>
<evidence type="ECO:0000256" key="3">
    <source>
        <dbReference type="ARBA" id="ARBA00005371"/>
    </source>
</evidence>
<organism evidence="11 12">
    <name type="scientific">Acanthosepion pharaonis</name>
    <name type="common">Pharaoh cuttlefish</name>
    <name type="synonym">Sepia pharaonis</name>
    <dbReference type="NCBI Taxonomy" id="158019"/>
    <lineage>
        <taxon>Eukaryota</taxon>
        <taxon>Metazoa</taxon>
        <taxon>Spiralia</taxon>
        <taxon>Lophotrochozoa</taxon>
        <taxon>Mollusca</taxon>
        <taxon>Cephalopoda</taxon>
        <taxon>Coleoidea</taxon>
        <taxon>Decapodiformes</taxon>
        <taxon>Sepiida</taxon>
        <taxon>Sepiina</taxon>
        <taxon>Sepiidae</taxon>
        <taxon>Acanthosepion</taxon>
    </lineage>
</organism>
<protein>
    <submittedName>
        <fullName evidence="11">SMN</fullName>
    </submittedName>
</protein>
<dbReference type="EMBL" id="CAHIKZ030000597">
    <property type="protein sequence ID" value="CAE1228542.1"/>
    <property type="molecule type" value="Genomic_DNA"/>
</dbReference>
<evidence type="ECO:0000256" key="1">
    <source>
        <dbReference type="ARBA" id="ARBA00004216"/>
    </source>
</evidence>
<keyword evidence="4" id="KW-0963">Cytoplasm</keyword>
<dbReference type="GO" id="GO:0097504">
    <property type="term" value="C:Gemini of Cajal bodies"/>
    <property type="evidence" value="ECO:0007669"/>
    <property type="project" value="UniProtKB-SubCell"/>
</dbReference>
<dbReference type="GO" id="GO:0015030">
    <property type="term" value="C:Cajal body"/>
    <property type="evidence" value="ECO:0007669"/>
    <property type="project" value="UniProtKB-SubCell"/>
</dbReference>
<dbReference type="InterPro" id="IPR049481">
    <property type="entry name" value="SMN_G2-BD"/>
</dbReference>
<dbReference type="InterPro" id="IPR010304">
    <property type="entry name" value="SMN_Tudor"/>
</dbReference>
<feature type="domain" description="Tudor" evidence="10">
    <location>
        <begin position="78"/>
        <end position="138"/>
    </location>
</feature>
<dbReference type="AlphaFoldDB" id="A0A812BIW1"/>
<name>A0A812BIW1_ACAPH</name>
<evidence type="ECO:0000256" key="6">
    <source>
        <dbReference type="ARBA" id="ARBA00023187"/>
    </source>
</evidence>
<evidence type="ECO:0000256" key="4">
    <source>
        <dbReference type="ARBA" id="ARBA00022490"/>
    </source>
</evidence>
<evidence type="ECO:0000256" key="9">
    <source>
        <dbReference type="SAM" id="MobiDB-lite"/>
    </source>
</evidence>
<dbReference type="GO" id="GO:0006397">
    <property type="term" value="P:mRNA processing"/>
    <property type="evidence" value="ECO:0007669"/>
    <property type="project" value="UniProtKB-KW"/>
</dbReference>
<dbReference type="Pfam" id="PF20635">
    <property type="entry name" value="SMN_YG-box"/>
    <property type="match status" value="1"/>
</dbReference>
<evidence type="ECO:0000256" key="7">
    <source>
        <dbReference type="ARBA" id="ARBA00023242"/>
    </source>
</evidence>
<dbReference type="Pfam" id="PF06003">
    <property type="entry name" value="SMN_Tudor"/>
    <property type="match status" value="1"/>
</dbReference>
<dbReference type="InterPro" id="IPR002999">
    <property type="entry name" value="Tudor"/>
</dbReference>